<dbReference type="PROSITE" id="PS50110">
    <property type="entry name" value="RESPONSE_REGULATORY"/>
    <property type="match status" value="1"/>
</dbReference>
<evidence type="ECO:0000259" key="4">
    <source>
        <dbReference type="PROSITE" id="PS50043"/>
    </source>
</evidence>
<keyword evidence="1 3" id="KW-0597">Phosphoprotein</keyword>
<evidence type="ECO:0000313" key="6">
    <source>
        <dbReference type="EMBL" id="MCZ0859269.1"/>
    </source>
</evidence>
<dbReference type="Pfam" id="PF00072">
    <property type="entry name" value="Response_reg"/>
    <property type="match status" value="1"/>
</dbReference>
<dbReference type="SMART" id="SM00448">
    <property type="entry name" value="REC"/>
    <property type="match status" value="1"/>
</dbReference>
<feature type="modified residue" description="4-aspartylphosphate" evidence="3">
    <location>
        <position position="64"/>
    </location>
</feature>
<dbReference type="PROSITE" id="PS50043">
    <property type="entry name" value="HTH_LUXR_2"/>
    <property type="match status" value="1"/>
</dbReference>
<accession>A0ABT4IC01</accession>
<name>A0ABT4IC01_9ACTO</name>
<dbReference type="CDD" id="cd17535">
    <property type="entry name" value="REC_NarL-like"/>
    <property type="match status" value="1"/>
</dbReference>
<dbReference type="SUPFAM" id="SSF52172">
    <property type="entry name" value="CheY-like"/>
    <property type="match status" value="1"/>
</dbReference>
<dbReference type="InterPro" id="IPR058245">
    <property type="entry name" value="NreC/VraR/RcsB-like_REC"/>
</dbReference>
<dbReference type="PRINTS" id="PR00038">
    <property type="entry name" value="HTHLUXR"/>
</dbReference>
<dbReference type="InterPro" id="IPR000792">
    <property type="entry name" value="Tscrpt_reg_LuxR_C"/>
</dbReference>
<dbReference type="SMART" id="SM00421">
    <property type="entry name" value="HTH_LUXR"/>
    <property type="match status" value="1"/>
</dbReference>
<keyword evidence="7" id="KW-1185">Reference proteome</keyword>
<evidence type="ECO:0000256" key="2">
    <source>
        <dbReference type="ARBA" id="ARBA00023125"/>
    </source>
</evidence>
<evidence type="ECO:0000256" key="1">
    <source>
        <dbReference type="ARBA" id="ARBA00022553"/>
    </source>
</evidence>
<reference evidence="6" key="1">
    <citation type="submission" date="2022-10" db="EMBL/GenBank/DDBJ databases">
        <title>Genome sequence of Actinomyces israelii ATCC 10048.</title>
        <authorList>
            <person name="Watt R.M."/>
            <person name="Tong W.M."/>
        </authorList>
    </citation>
    <scope>NUCLEOTIDE SEQUENCE</scope>
    <source>
        <strain evidence="6">ATCC 10048</strain>
    </source>
</reference>
<protein>
    <submittedName>
        <fullName evidence="6">Response regulator transcription factor</fullName>
    </submittedName>
</protein>
<dbReference type="InterPro" id="IPR011006">
    <property type="entry name" value="CheY-like_superfamily"/>
</dbReference>
<organism evidence="6 7">
    <name type="scientific">Actinomyces israelii</name>
    <dbReference type="NCBI Taxonomy" id="1659"/>
    <lineage>
        <taxon>Bacteria</taxon>
        <taxon>Bacillati</taxon>
        <taxon>Actinomycetota</taxon>
        <taxon>Actinomycetes</taxon>
        <taxon>Actinomycetales</taxon>
        <taxon>Actinomycetaceae</taxon>
        <taxon>Actinomyces</taxon>
    </lineage>
</organism>
<dbReference type="Pfam" id="PF00196">
    <property type="entry name" value="GerE"/>
    <property type="match status" value="1"/>
</dbReference>
<dbReference type="CDD" id="cd06170">
    <property type="entry name" value="LuxR_C_like"/>
    <property type="match status" value="1"/>
</dbReference>
<dbReference type="RefSeq" id="WP_268918517.1">
    <property type="nucleotide sequence ID" value="NZ_JAPTMY010000045.1"/>
</dbReference>
<dbReference type="InterPro" id="IPR039420">
    <property type="entry name" value="WalR-like"/>
</dbReference>
<gene>
    <name evidence="6" type="ORF">OHJ16_14595</name>
</gene>
<dbReference type="InterPro" id="IPR001789">
    <property type="entry name" value="Sig_transdc_resp-reg_receiver"/>
</dbReference>
<dbReference type="Gene3D" id="3.40.50.2300">
    <property type="match status" value="1"/>
</dbReference>
<evidence type="ECO:0000259" key="5">
    <source>
        <dbReference type="PROSITE" id="PS50110"/>
    </source>
</evidence>
<dbReference type="Proteomes" id="UP001072034">
    <property type="component" value="Unassembled WGS sequence"/>
</dbReference>
<sequence>MSPLTSLGPEHIGVALLDDDAMALSCLESYFAQAEDIRILLATRRADQLLKFLESNRVDVFITDIHMETMDGAQIAREVLQVSPSTGVILLTTVDTDDSLITGLSAGASGFLLKSTPAEEILSAVRTVHSGAKVVAPMSTARLIDYVLASAHAEDGSVALSNRERDVLHMLCEGASNRRIASQLSISEATVKSHVSVLFTKTKTRSRLEIVVWAFRHGYAPALRCAPSGRAPTP</sequence>
<comment type="caution">
    <text evidence="6">The sequence shown here is derived from an EMBL/GenBank/DDBJ whole genome shotgun (WGS) entry which is preliminary data.</text>
</comment>
<dbReference type="SUPFAM" id="SSF46894">
    <property type="entry name" value="C-terminal effector domain of the bipartite response regulators"/>
    <property type="match status" value="1"/>
</dbReference>
<feature type="domain" description="Response regulatory" evidence="5">
    <location>
        <begin position="13"/>
        <end position="129"/>
    </location>
</feature>
<proteinExistence type="predicted"/>
<evidence type="ECO:0000256" key="3">
    <source>
        <dbReference type="PROSITE-ProRule" id="PRU00169"/>
    </source>
</evidence>
<evidence type="ECO:0000313" key="7">
    <source>
        <dbReference type="Proteomes" id="UP001072034"/>
    </source>
</evidence>
<keyword evidence="2" id="KW-0238">DNA-binding</keyword>
<dbReference type="InterPro" id="IPR016032">
    <property type="entry name" value="Sig_transdc_resp-reg_C-effctor"/>
</dbReference>
<dbReference type="PANTHER" id="PTHR43214">
    <property type="entry name" value="TWO-COMPONENT RESPONSE REGULATOR"/>
    <property type="match status" value="1"/>
</dbReference>
<dbReference type="EMBL" id="JAPTMY010000045">
    <property type="protein sequence ID" value="MCZ0859269.1"/>
    <property type="molecule type" value="Genomic_DNA"/>
</dbReference>
<feature type="domain" description="HTH luxR-type" evidence="4">
    <location>
        <begin position="153"/>
        <end position="218"/>
    </location>
</feature>